<evidence type="ECO:0000313" key="2">
    <source>
        <dbReference type="EMBL" id="TFV30990.1"/>
    </source>
</evidence>
<dbReference type="InterPro" id="IPR010852">
    <property type="entry name" value="ABATE"/>
</dbReference>
<feature type="domain" description="Zinc finger CGNR" evidence="1">
    <location>
        <begin position="140"/>
        <end position="181"/>
    </location>
</feature>
<organism evidence="2 3">
    <name type="scientific">Bradyrhizobium frederickii</name>
    <dbReference type="NCBI Taxonomy" id="2560054"/>
    <lineage>
        <taxon>Bacteria</taxon>
        <taxon>Pseudomonadati</taxon>
        <taxon>Pseudomonadota</taxon>
        <taxon>Alphaproteobacteria</taxon>
        <taxon>Hyphomicrobiales</taxon>
        <taxon>Nitrobacteraceae</taxon>
        <taxon>Bradyrhizobium</taxon>
    </lineage>
</organism>
<dbReference type="Pfam" id="PF07336">
    <property type="entry name" value="ABATE"/>
    <property type="match status" value="1"/>
</dbReference>
<evidence type="ECO:0000313" key="3">
    <source>
        <dbReference type="Proteomes" id="UP000298225"/>
    </source>
</evidence>
<dbReference type="AlphaFoldDB" id="A0A4Y9KX72"/>
<comment type="caution">
    <text evidence="2">The sequence shown here is derived from an EMBL/GenBank/DDBJ whole genome shotgun (WGS) entry which is preliminary data.</text>
</comment>
<proteinExistence type="predicted"/>
<evidence type="ECO:0000259" key="1">
    <source>
        <dbReference type="Pfam" id="PF11706"/>
    </source>
</evidence>
<dbReference type="OrthoDB" id="9808437at2"/>
<name>A0A4Y9KX72_9BRAD</name>
<gene>
    <name evidence="2" type="ORF">E4K66_32060</name>
</gene>
<dbReference type="PANTHER" id="PTHR35525">
    <property type="entry name" value="BLL6575 PROTEIN"/>
    <property type="match status" value="1"/>
</dbReference>
<sequence>MSLPHRVAGNLALDLANTISWRGTDREIDHLATPADILAWSRAAGLTDGHFAVRPADHKALMKGILDLRLAIGEVGSAIAAGKPPPRAALDIIRDYAAKALRTASLQGRPVSLRFQGIDSITGAVAWSALDLLRSDELSRLKQCPSDDCRWLFIDRTKNGSRRWCEMSTCGNRAKKQAFRRGPS</sequence>
<reference evidence="2 3" key="1">
    <citation type="submission" date="2019-03" db="EMBL/GenBank/DDBJ databases">
        <title>Bradyrhizobium strains diversity isolated from Chamaecrista fasciculata.</title>
        <authorList>
            <person name="Urquiaga M.C.O."/>
            <person name="Hungria M."/>
            <person name="Delamuta J.R.M."/>
        </authorList>
    </citation>
    <scope>NUCLEOTIDE SEQUENCE [LARGE SCALE GENOMIC DNA]</scope>
    <source>
        <strain evidence="2 3">CNPSo 3424</strain>
    </source>
</reference>
<dbReference type="RefSeq" id="WP_135171398.1">
    <property type="nucleotide sequence ID" value="NZ_SPQU01000023.1"/>
</dbReference>
<dbReference type="PANTHER" id="PTHR35525:SF3">
    <property type="entry name" value="BLL6575 PROTEIN"/>
    <property type="match status" value="1"/>
</dbReference>
<protein>
    <recommendedName>
        <fullName evidence="1">Zinc finger CGNR domain-containing protein</fullName>
    </recommendedName>
</protein>
<dbReference type="EMBL" id="SPQU01000023">
    <property type="protein sequence ID" value="TFV30990.1"/>
    <property type="molecule type" value="Genomic_DNA"/>
</dbReference>
<dbReference type="SUPFAM" id="SSF160904">
    <property type="entry name" value="Jann2411-like"/>
    <property type="match status" value="1"/>
</dbReference>
<keyword evidence="3" id="KW-1185">Reference proteome</keyword>
<dbReference type="Proteomes" id="UP000298225">
    <property type="component" value="Unassembled WGS sequence"/>
</dbReference>
<accession>A0A4Y9KX72</accession>
<dbReference type="InterPro" id="IPR023286">
    <property type="entry name" value="ABATE_dom_sf"/>
</dbReference>
<dbReference type="Pfam" id="PF11706">
    <property type="entry name" value="zf-CGNR"/>
    <property type="match status" value="1"/>
</dbReference>
<dbReference type="InterPro" id="IPR021005">
    <property type="entry name" value="Znf_CGNR"/>
</dbReference>
<dbReference type="Gene3D" id="1.10.3300.10">
    <property type="entry name" value="Jann2411-like domain"/>
    <property type="match status" value="1"/>
</dbReference>